<dbReference type="SUPFAM" id="SSF54928">
    <property type="entry name" value="RNA-binding domain, RBD"/>
    <property type="match status" value="1"/>
</dbReference>
<dbReference type="GO" id="GO:0071013">
    <property type="term" value="C:catalytic step 2 spliceosome"/>
    <property type="evidence" value="ECO:0007669"/>
    <property type="project" value="TreeGrafter"/>
</dbReference>
<dbReference type="OrthoDB" id="2573941at2759"/>
<keyword evidence="1 2" id="KW-0694">RNA-binding</keyword>
<dbReference type="InterPro" id="IPR000504">
    <property type="entry name" value="RRM_dom"/>
</dbReference>
<evidence type="ECO:0000256" key="2">
    <source>
        <dbReference type="PROSITE-ProRule" id="PRU00176"/>
    </source>
</evidence>
<feature type="compositionally biased region" description="Basic residues" evidence="3">
    <location>
        <begin position="259"/>
        <end position="269"/>
    </location>
</feature>
<feature type="compositionally biased region" description="Basic and acidic residues" evidence="3">
    <location>
        <begin position="190"/>
        <end position="258"/>
    </location>
</feature>
<dbReference type="InterPro" id="IPR045844">
    <property type="entry name" value="RRM_Ist3-like"/>
</dbReference>
<evidence type="ECO:0000313" key="6">
    <source>
        <dbReference type="Proteomes" id="UP000027361"/>
    </source>
</evidence>
<protein>
    <submittedName>
        <fullName evidence="5">RNA-binding domain-containing protein</fullName>
    </submittedName>
</protein>
<dbReference type="FunFam" id="3.30.70.330:FF:000609">
    <property type="entry name" value="U2 snRNP component IST3"/>
    <property type="match status" value="1"/>
</dbReference>
<dbReference type="GO" id="GO:0071011">
    <property type="term" value="C:precatalytic spliceosome"/>
    <property type="evidence" value="ECO:0007669"/>
    <property type="project" value="TreeGrafter"/>
</dbReference>
<dbReference type="Pfam" id="PF00076">
    <property type="entry name" value="RRM_1"/>
    <property type="match status" value="1"/>
</dbReference>
<sequence>MNNVHEINRINQRELELAVSGGAGSWHDEYKDSAYVFVGGLPLELTEGDVITIFSQYGEILDINLPREKDTGKKRGFGFLMYEDQRSTVLAVDNLNGAKVLERTLRVDHVRSYKQPKVRGEDGEMEEREEQSMNAAPQLIEDEADASPNDDDADLQDPMAAYFATQRRAGSSKDSEEKARRREEKRRRKEERDLKRMRKAERQERRESRPRDHESRSRGTLDKHAGYSDRRRMKERADGRLSERDTHAGQSYYEDHRARELRHQHRSRSRSPIGRALSSRRYDGDYYRNDR</sequence>
<evidence type="ECO:0000256" key="3">
    <source>
        <dbReference type="SAM" id="MobiDB-lite"/>
    </source>
</evidence>
<gene>
    <name evidence="5" type="ORF">K437DRAFT_253653</name>
</gene>
<dbReference type="InParanoid" id="A0A066WGA4"/>
<dbReference type="GeneID" id="25263632"/>
<feature type="domain" description="RRM" evidence="4">
    <location>
        <begin position="34"/>
        <end position="112"/>
    </location>
</feature>
<dbReference type="AlphaFoldDB" id="A0A066WGA4"/>
<feature type="region of interest" description="Disordered" evidence="3">
    <location>
        <begin position="165"/>
        <end position="291"/>
    </location>
</feature>
<evidence type="ECO:0000313" key="5">
    <source>
        <dbReference type="EMBL" id="KDN53002.1"/>
    </source>
</evidence>
<dbReference type="InterPro" id="IPR012677">
    <property type="entry name" value="Nucleotide-bd_a/b_plait_sf"/>
</dbReference>
<dbReference type="GO" id="GO:0000398">
    <property type="term" value="P:mRNA splicing, via spliceosome"/>
    <property type="evidence" value="ECO:0007669"/>
    <property type="project" value="InterPro"/>
</dbReference>
<dbReference type="OMA" id="PMEQFIK"/>
<dbReference type="Gene3D" id="3.30.70.330">
    <property type="match status" value="1"/>
</dbReference>
<feature type="compositionally biased region" description="Basic and acidic residues" evidence="3">
    <location>
        <begin position="171"/>
        <end position="182"/>
    </location>
</feature>
<dbReference type="InterPro" id="IPR051847">
    <property type="entry name" value="RNA_proc/Spliceosome_comp"/>
</dbReference>
<dbReference type="STRING" id="1037660.A0A066WGA4"/>
<evidence type="ECO:0000259" key="4">
    <source>
        <dbReference type="PROSITE" id="PS50102"/>
    </source>
</evidence>
<comment type="caution">
    <text evidence="5">The sequence shown here is derived from an EMBL/GenBank/DDBJ whole genome shotgun (WGS) entry which is preliminary data.</text>
</comment>
<dbReference type="Proteomes" id="UP000027361">
    <property type="component" value="Unassembled WGS sequence"/>
</dbReference>
<feature type="region of interest" description="Disordered" evidence="3">
    <location>
        <begin position="113"/>
        <end position="134"/>
    </location>
</feature>
<dbReference type="PANTHER" id="PTHR45880">
    <property type="entry name" value="RNA-BINDING MOTIF PROTEIN, X-LINKED 2"/>
    <property type="match status" value="1"/>
</dbReference>
<organism evidence="5 6">
    <name type="scientific">Tilletiaria anomala (strain ATCC 24038 / CBS 436.72 / UBC 951)</name>
    <dbReference type="NCBI Taxonomy" id="1037660"/>
    <lineage>
        <taxon>Eukaryota</taxon>
        <taxon>Fungi</taxon>
        <taxon>Dikarya</taxon>
        <taxon>Basidiomycota</taxon>
        <taxon>Ustilaginomycotina</taxon>
        <taxon>Exobasidiomycetes</taxon>
        <taxon>Georgefischeriales</taxon>
        <taxon>Tilletiariaceae</taxon>
        <taxon>Tilletiaria</taxon>
    </lineage>
</organism>
<dbReference type="GO" id="GO:0003723">
    <property type="term" value="F:RNA binding"/>
    <property type="evidence" value="ECO:0007669"/>
    <property type="project" value="UniProtKB-UniRule"/>
</dbReference>
<dbReference type="PANTHER" id="PTHR45880:SF1">
    <property type="entry name" value="RNA-BINDING MOTIF PROTEIN, X-LINKED 2"/>
    <property type="match status" value="1"/>
</dbReference>
<keyword evidence="6" id="KW-1185">Reference proteome</keyword>
<dbReference type="InterPro" id="IPR035979">
    <property type="entry name" value="RBD_domain_sf"/>
</dbReference>
<reference evidence="5 6" key="1">
    <citation type="submission" date="2014-05" db="EMBL/GenBank/DDBJ databases">
        <title>Draft genome sequence of a rare smut relative, Tilletiaria anomala UBC 951.</title>
        <authorList>
            <consortium name="DOE Joint Genome Institute"/>
            <person name="Toome M."/>
            <person name="Kuo A."/>
            <person name="Henrissat B."/>
            <person name="Lipzen A."/>
            <person name="Tritt A."/>
            <person name="Yoshinaga Y."/>
            <person name="Zane M."/>
            <person name="Barry K."/>
            <person name="Grigoriev I.V."/>
            <person name="Spatafora J.W."/>
            <person name="Aimea M.C."/>
        </authorList>
    </citation>
    <scope>NUCLEOTIDE SEQUENCE [LARGE SCALE GENOMIC DNA]</scope>
    <source>
        <strain evidence="5 6">UBC 951</strain>
    </source>
</reference>
<dbReference type="CDD" id="cd12411">
    <property type="entry name" value="RRM_ist3_like"/>
    <property type="match status" value="1"/>
</dbReference>
<dbReference type="RefSeq" id="XP_013245841.1">
    <property type="nucleotide sequence ID" value="XM_013390387.1"/>
</dbReference>
<accession>A0A066WGA4</accession>
<dbReference type="PROSITE" id="PS50102">
    <property type="entry name" value="RRM"/>
    <property type="match status" value="1"/>
</dbReference>
<dbReference type="EMBL" id="JMSN01000005">
    <property type="protein sequence ID" value="KDN53002.1"/>
    <property type="molecule type" value="Genomic_DNA"/>
</dbReference>
<dbReference type="FunCoup" id="A0A066WGA4">
    <property type="interactions" value="117"/>
</dbReference>
<dbReference type="GO" id="GO:0005686">
    <property type="term" value="C:U2 snRNP"/>
    <property type="evidence" value="ECO:0007669"/>
    <property type="project" value="TreeGrafter"/>
</dbReference>
<name>A0A066WGA4_TILAU</name>
<dbReference type="SMART" id="SM00360">
    <property type="entry name" value="RRM"/>
    <property type="match status" value="1"/>
</dbReference>
<evidence type="ECO:0000256" key="1">
    <source>
        <dbReference type="ARBA" id="ARBA00022884"/>
    </source>
</evidence>
<dbReference type="HOGENOM" id="CLU_045495_3_1_1"/>
<feature type="compositionally biased region" description="Basic and acidic residues" evidence="3">
    <location>
        <begin position="280"/>
        <end position="291"/>
    </location>
</feature>
<proteinExistence type="predicted"/>